<dbReference type="Proteomes" id="UP000298138">
    <property type="component" value="Unassembled WGS sequence"/>
</dbReference>
<comment type="subunit">
    <text evidence="2">Interacts with coenzyme Q.</text>
</comment>
<reference evidence="6 7" key="1">
    <citation type="submission" date="2019-04" db="EMBL/GenBank/DDBJ databases">
        <title>Comparative genomics and transcriptomics to analyze fruiting body development in filamentous ascomycetes.</title>
        <authorList>
            <consortium name="DOE Joint Genome Institute"/>
            <person name="Lutkenhaus R."/>
            <person name="Traeger S."/>
            <person name="Breuer J."/>
            <person name="Kuo A."/>
            <person name="Lipzen A."/>
            <person name="Pangilinan J."/>
            <person name="Dilworth D."/>
            <person name="Sandor L."/>
            <person name="Poggeler S."/>
            <person name="Barry K."/>
            <person name="Grigoriev I.V."/>
            <person name="Nowrousian M."/>
        </authorList>
    </citation>
    <scope>NUCLEOTIDE SEQUENCE [LARGE SCALE GENOMIC DNA]</scope>
    <source>
        <strain evidence="6 7">CBS 389.68</strain>
    </source>
</reference>
<organism evidence="6 7">
    <name type="scientific">Ascodesmis nigricans</name>
    <dbReference type="NCBI Taxonomy" id="341454"/>
    <lineage>
        <taxon>Eukaryota</taxon>
        <taxon>Fungi</taxon>
        <taxon>Dikarya</taxon>
        <taxon>Ascomycota</taxon>
        <taxon>Pezizomycotina</taxon>
        <taxon>Pezizomycetes</taxon>
        <taxon>Pezizales</taxon>
        <taxon>Ascodesmidaceae</taxon>
        <taxon>Ascodesmis</taxon>
    </lineage>
</organism>
<evidence type="ECO:0000256" key="4">
    <source>
        <dbReference type="SAM" id="MobiDB-lite"/>
    </source>
</evidence>
<dbReference type="FunCoup" id="A0A4S2N6B2">
    <property type="interactions" value="137"/>
</dbReference>
<evidence type="ECO:0000313" key="6">
    <source>
        <dbReference type="EMBL" id="TGZ84733.1"/>
    </source>
</evidence>
<proteinExistence type="inferred from homology"/>
<comment type="similarity">
    <text evidence="1">Belongs to the COQ10 family.</text>
</comment>
<dbReference type="InParanoid" id="A0A4S2N6B2"/>
<keyword evidence="7" id="KW-1185">Reference proteome</keyword>
<evidence type="ECO:0000256" key="2">
    <source>
        <dbReference type="ARBA" id="ARBA00011814"/>
    </source>
</evidence>
<dbReference type="Pfam" id="PF03364">
    <property type="entry name" value="Polyketide_cyc"/>
    <property type="match status" value="1"/>
</dbReference>
<dbReference type="PANTHER" id="PTHR12901:SF10">
    <property type="entry name" value="COENZYME Q-BINDING PROTEIN COQ10, MITOCHONDRIAL"/>
    <property type="match status" value="1"/>
</dbReference>
<evidence type="ECO:0000313" key="7">
    <source>
        <dbReference type="Proteomes" id="UP000298138"/>
    </source>
</evidence>
<evidence type="ECO:0000256" key="3">
    <source>
        <dbReference type="ARBA" id="ARBA00024947"/>
    </source>
</evidence>
<sequence length="195" mass="21765">MPPRLPRASPLLHLRPTIPAPTPTTTRTFIPLPSQQQQFTATRTLLYPPRKLYTLISDIDSYHKFLPYCLDSRVITPQTATTPSLADLRVGFGSYDETFRSEVTCDEREMTVVADGAKGGGGLFEVLVARWKVVDAKRRAEETERSEVTLRIDYRFANPLYGALSSAVIPKVAEVLVEAFERRAEEVLGKGRVGV</sequence>
<name>A0A4S2N6B2_9PEZI</name>
<dbReference type="SUPFAM" id="SSF55961">
    <property type="entry name" value="Bet v1-like"/>
    <property type="match status" value="1"/>
</dbReference>
<dbReference type="InterPro" id="IPR005031">
    <property type="entry name" value="COQ10_START"/>
</dbReference>
<accession>A0A4S2N6B2</accession>
<comment type="function">
    <text evidence="3">Required for the function of coenzyme Q in the respiratory chain. May serve as a chaperone or may be involved in the transport of Q6 from its site of synthesis to the catalytic sites of the respiratory complexes.</text>
</comment>
<protein>
    <recommendedName>
        <fullName evidence="5">Coenzyme Q-binding protein COQ10 START domain-containing protein</fullName>
    </recommendedName>
</protein>
<dbReference type="InterPro" id="IPR044996">
    <property type="entry name" value="COQ10-like"/>
</dbReference>
<dbReference type="GO" id="GO:0045333">
    <property type="term" value="P:cellular respiration"/>
    <property type="evidence" value="ECO:0007669"/>
    <property type="project" value="InterPro"/>
</dbReference>
<feature type="domain" description="Coenzyme Q-binding protein COQ10 START" evidence="5">
    <location>
        <begin position="47"/>
        <end position="181"/>
    </location>
</feature>
<dbReference type="AlphaFoldDB" id="A0A4S2N6B2"/>
<dbReference type="CDD" id="cd07813">
    <property type="entry name" value="COQ10p_like"/>
    <property type="match status" value="1"/>
</dbReference>
<dbReference type="GO" id="GO:0005739">
    <property type="term" value="C:mitochondrion"/>
    <property type="evidence" value="ECO:0007669"/>
    <property type="project" value="TreeGrafter"/>
</dbReference>
<dbReference type="OrthoDB" id="292693at2759"/>
<dbReference type="STRING" id="341454.A0A4S2N6B2"/>
<dbReference type="GO" id="GO:0048039">
    <property type="term" value="F:ubiquinone binding"/>
    <property type="evidence" value="ECO:0007669"/>
    <property type="project" value="InterPro"/>
</dbReference>
<dbReference type="Gene3D" id="3.30.530.20">
    <property type="match status" value="1"/>
</dbReference>
<gene>
    <name evidence="6" type="ORF">EX30DRAFT_392153</name>
</gene>
<evidence type="ECO:0000256" key="1">
    <source>
        <dbReference type="ARBA" id="ARBA00006885"/>
    </source>
</evidence>
<evidence type="ECO:0000259" key="5">
    <source>
        <dbReference type="Pfam" id="PF03364"/>
    </source>
</evidence>
<feature type="region of interest" description="Disordered" evidence="4">
    <location>
        <begin position="1"/>
        <end position="23"/>
    </location>
</feature>
<dbReference type="PANTHER" id="PTHR12901">
    <property type="entry name" value="SPERM PROTEIN HOMOLOG"/>
    <property type="match status" value="1"/>
</dbReference>
<dbReference type="EMBL" id="ML220112">
    <property type="protein sequence ID" value="TGZ84733.1"/>
    <property type="molecule type" value="Genomic_DNA"/>
</dbReference>
<dbReference type="InterPro" id="IPR023393">
    <property type="entry name" value="START-like_dom_sf"/>
</dbReference>